<protein>
    <submittedName>
        <fullName evidence="3">Vacuolar protein sorting-associated protein 13 DH-like domain-containing protein</fullName>
    </submittedName>
</protein>
<dbReference type="InterPro" id="IPR026847">
    <property type="entry name" value="VPS13"/>
</dbReference>
<proteinExistence type="inferred from homology"/>
<dbReference type="PANTHER" id="PTHR16166:SF93">
    <property type="entry name" value="INTERMEMBRANE LIPID TRANSFER PROTEIN VPS13"/>
    <property type="match status" value="1"/>
</dbReference>
<evidence type="ECO:0000256" key="1">
    <source>
        <dbReference type="ARBA" id="ARBA00006545"/>
    </source>
</evidence>
<dbReference type="PANTHER" id="PTHR16166">
    <property type="entry name" value="VACUOLAR PROTEIN SORTING-ASSOCIATED PROTEIN VPS13"/>
    <property type="match status" value="1"/>
</dbReference>
<dbReference type="GO" id="GO:0045053">
    <property type="term" value="P:protein retention in Golgi apparatus"/>
    <property type="evidence" value="ECO:0007669"/>
    <property type="project" value="TreeGrafter"/>
</dbReference>
<name>A0A914CQT3_9BILA</name>
<evidence type="ECO:0000313" key="2">
    <source>
        <dbReference type="Proteomes" id="UP000887540"/>
    </source>
</evidence>
<evidence type="ECO:0000313" key="3">
    <source>
        <dbReference type="WBParaSite" id="ACRNAN_scaffold13222.g21649.t1"/>
    </source>
</evidence>
<reference evidence="3" key="1">
    <citation type="submission" date="2022-11" db="UniProtKB">
        <authorList>
            <consortium name="WormBaseParasite"/>
        </authorList>
    </citation>
    <scope>IDENTIFICATION</scope>
</reference>
<sequence length="658" mass="73759">MAPAIIMNATQFNVEFEQKGTNSKCELNSWEICAFKWTDVSVPSEKKLFIWSCGGYTSQDLLQQNGYGSFLPDPKNRYHYWVSFLSGRQRYFLITDDLAVMTVAYEAYELERIDMQTDVRISGIGISLVSNLEGHEVLYLALASSGASWEMKMKSKFEELPIDQVQNLENGYQEWLQDQEKTAGFKVIDEKISIDYANMLIRKASGLVVTVRRTFHDGLWFHYSQSAHQTRIHLKINDIQVDNQLPACSFPCALSVVPPPSQGDEVKKPFLEFSCNMRQSEHSHVLQINYLHILIQEFAIRLDQVLINELLDLIAVEEISYNKASFLKDLEMIYTQLSQKVLIAKTKNQSIFYDDLQISPVMTHLSYSQGRAPAKGQQRHYGSEFANLILKSIGVTVTECDNVIFRLAFFERKSVFYNYNQLMTEIQWHYTQQFIKQLYVLVLGLDIIGNPFGLIRDLQSGFQGLFYEPYKGAIQGPEEFAEGLATGVKGLFSHTVGGTAGAVSRITGTIGKGLAALTLDDEYQRKRQEALNRRPANVGEGILVSSKGLGQSVFEGVTGVFTKPLEGAQQGGVTGFAKGVGHGLVGVVTRPVSGVVDFASGTMNAIKMVTGNEEQHKSLRPMRLIRRDKIVRPYNVQDAVGAKIFSVCLTLLSSSHVH</sequence>
<organism evidence="2 3">
    <name type="scientific">Acrobeloides nanus</name>
    <dbReference type="NCBI Taxonomy" id="290746"/>
    <lineage>
        <taxon>Eukaryota</taxon>
        <taxon>Metazoa</taxon>
        <taxon>Ecdysozoa</taxon>
        <taxon>Nematoda</taxon>
        <taxon>Chromadorea</taxon>
        <taxon>Rhabditida</taxon>
        <taxon>Tylenchina</taxon>
        <taxon>Cephalobomorpha</taxon>
        <taxon>Cephaloboidea</taxon>
        <taxon>Cephalobidae</taxon>
        <taxon>Acrobeloides</taxon>
    </lineage>
</organism>
<dbReference type="AlphaFoldDB" id="A0A914CQT3"/>
<comment type="similarity">
    <text evidence="1">Belongs to the VPS13 family.</text>
</comment>
<keyword evidence="2" id="KW-1185">Reference proteome</keyword>
<dbReference type="GO" id="GO:0006623">
    <property type="term" value="P:protein targeting to vacuole"/>
    <property type="evidence" value="ECO:0007669"/>
    <property type="project" value="TreeGrafter"/>
</dbReference>
<dbReference type="WBParaSite" id="ACRNAN_scaffold13222.g21649.t1">
    <property type="protein sequence ID" value="ACRNAN_scaffold13222.g21649.t1"/>
    <property type="gene ID" value="ACRNAN_scaffold13222.g21649"/>
</dbReference>
<dbReference type="Proteomes" id="UP000887540">
    <property type="component" value="Unplaced"/>
</dbReference>
<accession>A0A914CQT3</accession>